<dbReference type="EMBL" id="LSSM01000326">
    <property type="protein sequence ID" value="OMJ29293.1"/>
    <property type="molecule type" value="Genomic_DNA"/>
</dbReference>
<dbReference type="InterPro" id="IPR029039">
    <property type="entry name" value="Flavoprotein-like_sf"/>
</dbReference>
<evidence type="ECO:0000259" key="2">
    <source>
        <dbReference type="PROSITE" id="PS50902"/>
    </source>
</evidence>
<accession>A0A1R1YQX0</accession>
<keyword evidence="4" id="KW-1185">Reference proteome</keyword>
<dbReference type="Gene3D" id="3.40.50.360">
    <property type="match status" value="1"/>
</dbReference>
<evidence type="ECO:0000313" key="4">
    <source>
        <dbReference type="Proteomes" id="UP000187429"/>
    </source>
</evidence>
<dbReference type="GO" id="GO:0050660">
    <property type="term" value="F:flavin adenine dinucleotide binding"/>
    <property type="evidence" value="ECO:0007669"/>
    <property type="project" value="TreeGrafter"/>
</dbReference>
<comment type="caution">
    <text evidence="3">The sequence shown here is derived from an EMBL/GenBank/DDBJ whole genome shotgun (WGS) entry which is preliminary data.</text>
</comment>
<sequence>MDVSWHIHDELVDRSINAQVVGFGNISWDYFCSLEFAIFVCSTTGTGVETDDMKTFWRLMLRKSLAPDTLSNMKFACFGLGDSSYEK</sequence>
<dbReference type="AlphaFoldDB" id="A0A1R1YQX0"/>
<dbReference type="GO" id="GO:0010181">
    <property type="term" value="F:FMN binding"/>
    <property type="evidence" value="ECO:0007669"/>
    <property type="project" value="InterPro"/>
</dbReference>
<proteinExistence type="predicted"/>
<gene>
    <name evidence="3" type="ORF">AYI69_g1204</name>
</gene>
<dbReference type="Pfam" id="PF00258">
    <property type="entry name" value="Flavodoxin_1"/>
    <property type="match status" value="1"/>
</dbReference>
<organism evidence="3 4">
    <name type="scientific">Smittium culicis</name>
    <dbReference type="NCBI Taxonomy" id="133412"/>
    <lineage>
        <taxon>Eukaryota</taxon>
        <taxon>Fungi</taxon>
        <taxon>Fungi incertae sedis</taxon>
        <taxon>Zoopagomycota</taxon>
        <taxon>Kickxellomycotina</taxon>
        <taxon>Harpellomycetes</taxon>
        <taxon>Harpellales</taxon>
        <taxon>Legeriomycetaceae</taxon>
        <taxon>Smittium</taxon>
    </lineage>
</organism>
<dbReference type="InterPro" id="IPR008254">
    <property type="entry name" value="Flavodoxin/NO_synth"/>
</dbReference>
<dbReference type="SUPFAM" id="SSF52218">
    <property type="entry name" value="Flavoproteins"/>
    <property type="match status" value="1"/>
</dbReference>
<dbReference type="PROSITE" id="PS50902">
    <property type="entry name" value="FLAVODOXIN_LIKE"/>
    <property type="match status" value="1"/>
</dbReference>
<protein>
    <submittedName>
        <fullName evidence="3">NADPH-dependent diflavin oxidoreductase 1</fullName>
    </submittedName>
</protein>
<name>A0A1R1YQX0_9FUNG</name>
<dbReference type="Proteomes" id="UP000187429">
    <property type="component" value="Unassembled WGS sequence"/>
</dbReference>
<feature type="domain" description="Flavodoxin-like" evidence="2">
    <location>
        <begin position="1"/>
        <end position="87"/>
    </location>
</feature>
<keyword evidence="1" id="KW-0285">Flavoprotein</keyword>
<dbReference type="PANTHER" id="PTHR19384">
    <property type="entry name" value="NITRIC OXIDE SYNTHASE-RELATED"/>
    <property type="match status" value="1"/>
</dbReference>
<evidence type="ECO:0000313" key="3">
    <source>
        <dbReference type="EMBL" id="OMJ29293.1"/>
    </source>
</evidence>
<dbReference type="PANTHER" id="PTHR19384:SF10">
    <property type="entry name" value="NADPH-DEPENDENT DIFLAVIN OXIDOREDUCTASE 1"/>
    <property type="match status" value="1"/>
</dbReference>
<dbReference type="OrthoDB" id="1856718at2759"/>
<dbReference type="GO" id="GO:0005829">
    <property type="term" value="C:cytosol"/>
    <property type="evidence" value="ECO:0007669"/>
    <property type="project" value="TreeGrafter"/>
</dbReference>
<reference evidence="4" key="1">
    <citation type="submission" date="2017-01" db="EMBL/GenBank/DDBJ databases">
        <authorList>
            <person name="Wang Y."/>
            <person name="White M."/>
            <person name="Kvist S."/>
            <person name="Moncalvo J.-M."/>
        </authorList>
    </citation>
    <scope>NUCLEOTIDE SEQUENCE [LARGE SCALE GENOMIC DNA]</scope>
    <source>
        <strain evidence="4">ID-206-W2</strain>
    </source>
</reference>
<dbReference type="GO" id="GO:0016491">
    <property type="term" value="F:oxidoreductase activity"/>
    <property type="evidence" value="ECO:0007669"/>
    <property type="project" value="TreeGrafter"/>
</dbReference>
<evidence type="ECO:0000256" key="1">
    <source>
        <dbReference type="ARBA" id="ARBA00022630"/>
    </source>
</evidence>